<evidence type="ECO:0000313" key="2">
    <source>
        <dbReference type="EMBL" id="CAG8647093.1"/>
    </source>
</evidence>
<evidence type="ECO:0000256" key="1">
    <source>
        <dbReference type="SAM" id="MobiDB-lite"/>
    </source>
</evidence>
<reference evidence="2" key="1">
    <citation type="submission" date="2021-06" db="EMBL/GenBank/DDBJ databases">
        <authorList>
            <person name="Kallberg Y."/>
            <person name="Tangrot J."/>
            <person name="Rosling A."/>
        </authorList>
    </citation>
    <scope>NUCLEOTIDE SEQUENCE</scope>
    <source>
        <strain evidence="2">MA453B</strain>
    </source>
</reference>
<proteinExistence type="predicted"/>
<dbReference type="AlphaFoldDB" id="A0A9N9DT00"/>
<dbReference type="Proteomes" id="UP000789405">
    <property type="component" value="Unassembled WGS sequence"/>
</dbReference>
<feature type="compositionally biased region" description="Polar residues" evidence="1">
    <location>
        <begin position="1"/>
        <end position="21"/>
    </location>
</feature>
<organism evidence="2 3">
    <name type="scientific">Dentiscutata erythropus</name>
    <dbReference type="NCBI Taxonomy" id="1348616"/>
    <lineage>
        <taxon>Eukaryota</taxon>
        <taxon>Fungi</taxon>
        <taxon>Fungi incertae sedis</taxon>
        <taxon>Mucoromycota</taxon>
        <taxon>Glomeromycotina</taxon>
        <taxon>Glomeromycetes</taxon>
        <taxon>Diversisporales</taxon>
        <taxon>Gigasporaceae</taxon>
        <taxon>Dentiscutata</taxon>
    </lineage>
</organism>
<keyword evidence="3" id="KW-1185">Reference proteome</keyword>
<feature type="region of interest" description="Disordered" evidence="1">
    <location>
        <begin position="1"/>
        <end position="23"/>
    </location>
</feature>
<feature type="non-terminal residue" evidence="2">
    <location>
        <position position="1"/>
    </location>
</feature>
<comment type="caution">
    <text evidence="2">The sequence shown here is derived from an EMBL/GenBank/DDBJ whole genome shotgun (WGS) entry which is preliminary data.</text>
</comment>
<gene>
    <name evidence="2" type="ORF">DERYTH_LOCUS9980</name>
</gene>
<evidence type="ECO:0000313" key="3">
    <source>
        <dbReference type="Proteomes" id="UP000789405"/>
    </source>
</evidence>
<dbReference type="OrthoDB" id="2408274at2759"/>
<dbReference type="EMBL" id="CAJVPY010005623">
    <property type="protein sequence ID" value="CAG8647093.1"/>
    <property type="molecule type" value="Genomic_DNA"/>
</dbReference>
<sequence length="120" mass="14040">AIDSDNPNSSETDELSSQQIQKKCKFTKKRKNTTLSDFESETKEKLLSQKTPITKPPSLKWYNLAEILSVDYKNAMREFITRLWTSNTPEYPNNPDFPECIGDWAIKMMCRSINQQHMKF</sequence>
<name>A0A9N9DT00_9GLOM</name>
<protein>
    <submittedName>
        <fullName evidence="2">17337_t:CDS:1</fullName>
    </submittedName>
</protein>
<accession>A0A9N9DT00</accession>